<dbReference type="SUPFAM" id="SSF53756">
    <property type="entry name" value="UDP-Glycosyltransferase/glycogen phosphorylase"/>
    <property type="match status" value="1"/>
</dbReference>
<protein>
    <submittedName>
        <fullName evidence="2">Glycosyltransferase</fullName>
    </submittedName>
</protein>
<dbReference type="PANTHER" id="PTHR12526">
    <property type="entry name" value="GLYCOSYLTRANSFERASE"/>
    <property type="match status" value="1"/>
</dbReference>
<sequence length="375" mass="43087">MKKRVLLLSTVHPPTDPRIVYKTAPSLAQKYEVFLALPNLLTAPSEDASIATIRLPLYRHLLFRLLFCHPIVLWKCLRLRPAVLHIFVPELIPIAFLFRALGATVVYEIQENLYKKFSIKHYNKAAIFQYFFRLFDHLARRYFHCIFTEDAYQIEYSALTFEPAIIHNFPSLNFLDRLPQASFANPSSAPTFFYSGVISIERAFDTLVAAFALLKQKYPEFKVLLFGPFQVSAAALHEIADFEKVKPHLTFYGYTDQRIALSYAAHCTAGLALLKPVGDYPDSYTTKLFEYMALQLPVITSDFALYQQVVVRHGCGFCISPYNAQQLADAMIELIENPVKAKEMGTNGRSAVEKHYNWRNEEHLLIRYYASLFTK</sequence>
<comment type="caution">
    <text evidence="2">The sequence shown here is derived from an EMBL/GenBank/DDBJ whole genome shotgun (WGS) entry which is preliminary data.</text>
</comment>
<feature type="domain" description="Glycosyl transferase family 1" evidence="1">
    <location>
        <begin position="184"/>
        <end position="350"/>
    </location>
</feature>
<dbReference type="RefSeq" id="WP_132119150.1">
    <property type="nucleotide sequence ID" value="NZ_SMJU01000009.1"/>
</dbReference>
<reference evidence="2 3" key="1">
    <citation type="submission" date="2019-02" db="EMBL/GenBank/DDBJ databases">
        <title>Arundinibacter roseus gen. nov., sp. nov., a new member of the family Cytophagaceae.</title>
        <authorList>
            <person name="Szuroczki S."/>
            <person name="Khayer B."/>
            <person name="Sproer C."/>
            <person name="Toumi M."/>
            <person name="Szabo A."/>
            <person name="Felfoldi T."/>
            <person name="Schumann P."/>
            <person name="Toth E."/>
        </authorList>
    </citation>
    <scope>NUCLEOTIDE SEQUENCE [LARGE SCALE GENOMIC DNA]</scope>
    <source>
        <strain evidence="2 3">DMA-k-7a</strain>
    </source>
</reference>
<dbReference type="EMBL" id="SMJU01000009">
    <property type="protein sequence ID" value="TDB63643.1"/>
    <property type="molecule type" value="Genomic_DNA"/>
</dbReference>
<keyword evidence="3" id="KW-1185">Reference proteome</keyword>
<evidence type="ECO:0000313" key="2">
    <source>
        <dbReference type="EMBL" id="TDB63643.1"/>
    </source>
</evidence>
<organism evidence="2 3">
    <name type="scientific">Arundinibacter roseus</name>
    <dbReference type="NCBI Taxonomy" id="2070510"/>
    <lineage>
        <taxon>Bacteria</taxon>
        <taxon>Pseudomonadati</taxon>
        <taxon>Bacteroidota</taxon>
        <taxon>Cytophagia</taxon>
        <taxon>Cytophagales</taxon>
        <taxon>Spirosomataceae</taxon>
        <taxon>Arundinibacter</taxon>
    </lineage>
</organism>
<dbReference type="AlphaFoldDB" id="A0A4R4K8C6"/>
<keyword evidence="2" id="KW-0808">Transferase</keyword>
<name>A0A4R4K8C6_9BACT</name>
<dbReference type="OrthoDB" id="1450439at2"/>
<dbReference type="GO" id="GO:0016757">
    <property type="term" value="F:glycosyltransferase activity"/>
    <property type="evidence" value="ECO:0007669"/>
    <property type="project" value="InterPro"/>
</dbReference>
<proteinExistence type="predicted"/>
<dbReference type="InterPro" id="IPR001296">
    <property type="entry name" value="Glyco_trans_1"/>
</dbReference>
<dbReference type="Proteomes" id="UP000295706">
    <property type="component" value="Unassembled WGS sequence"/>
</dbReference>
<dbReference type="Pfam" id="PF00534">
    <property type="entry name" value="Glycos_transf_1"/>
    <property type="match status" value="1"/>
</dbReference>
<evidence type="ECO:0000313" key="3">
    <source>
        <dbReference type="Proteomes" id="UP000295706"/>
    </source>
</evidence>
<gene>
    <name evidence="2" type="ORF">EZE20_15180</name>
</gene>
<dbReference type="Gene3D" id="3.40.50.2000">
    <property type="entry name" value="Glycogen Phosphorylase B"/>
    <property type="match status" value="1"/>
</dbReference>
<evidence type="ECO:0000259" key="1">
    <source>
        <dbReference type="Pfam" id="PF00534"/>
    </source>
</evidence>
<accession>A0A4R4K8C6</accession>